<dbReference type="EMBL" id="JABAIK010000001">
    <property type="protein sequence ID" value="NLS11537.1"/>
    <property type="molecule type" value="Genomic_DNA"/>
</dbReference>
<organism evidence="1 2">
    <name type="scientific">Vibrio agarilyticus</name>
    <dbReference type="NCBI Taxonomy" id="2726741"/>
    <lineage>
        <taxon>Bacteria</taxon>
        <taxon>Pseudomonadati</taxon>
        <taxon>Pseudomonadota</taxon>
        <taxon>Gammaproteobacteria</taxon>
        <taxon>Vibrionales</taxon>
        <taxon>Vibrionaceae</taxon>
        <taxon>Vibrio</taxon>
    </lineage>
</organism>
<sequence>MQKDEVLNLVNETKTPQIRAGETHHFNDIWMVVVDGRIFCRQYSFGKRSWYSAFLEDPKGAIKCDDTVIDIQAQIPADLDDINSKINAAYIEKYDTRLHHYPEIAHKMTGEKYMAKTMELIPTSLD</sequence>
<evidence type="ECO:0000313" key="2">
    <source>
        <dbReference type="Proteomes" id="UP000535589"/>
    </source>
</evidence>
<dbReference type="Pfam" id="PF10012">
    <property type="entry name" value="DUF2255"/>
    <property type="match status" value="1"/>
</dbReference>
<comment type="caution">
    <text evidence="1">The sequence shown here is derived from an EMBL/GenBank/DDBJ whole genome shotgun (WGS) entry which is preliminary data.</text>
</comment>
<dbReference type="InterPro" id="IPR016888">
    <property type="entry name" value="UCP028498"/>
</dbReference>
<dbReference type="AlphaFoldDB" id="A0A7X8TN67"/>
<accession>A0A7X8TN67</accession>
<evidence type="ECO:0000313" key="1">
    <source>
        <dbReference type="EMBL" id="NLS11537.1"/>
    </source>
</evidence>
<proteinExistence type="predicted"/>
<dbReference type="Proteomes" id="UP000535589">
    <property type="component" value="Unassembled WGS sequence"/>
</dbReference>
<gene>
    <name evidence="1" type="ORF">HGP28_01365</name>
</gene>
<protein>
    <submittedName>
        <fullName evidence="1">DUF2255 family protein</fullName>
    </submittedName>
</protein>
<keyword evidence="2" id="KW-1185">Reference proteome</keyword>
<dbReference type="RefSeq" id="WP_168834634.1">
    <property type="nucleotide sequence ID" value="NZ_JABAIK010000001.1"/>
</dbReference>
<reference evidence="1 2" key="1">
    <citation type="submission" date="2020-04" db="EMBL/GenBank/DDBJ databases">
        <title>Vibrio sp. SM6, a novel species isolated from seawater.</title>
        <authorList>
            <person name="Wang X."/>
        </authorList>
    </citation>
    <scope>NUCLEOTIDE SEQUENCE [LARGE SCALE GENOMIC DNA]</scope>
    <source>
        <strain evidence="1 2">SM6</strain>
    </source>
</reference>
<name>A0A7X8TN67_9VIBR</name>